<evidence type="ECO:0000256" key="5">
    <source>
        <dbReference type="ARBA" id="ARBA00022692"/>
    </source>
</evidence>
<dbReference type="CDD" id="cd17366">
    <property type="entry name" value="MFS_ProP"/>
    <property type="match status" value="1"/>
</dbReference>
<dbReference type="InterPro" id="IPR020846">
    <property type="entry name" value="MFS_dom"/>
</dbReference>
<feature type="transmembrane region" description="Helical" evidence="11">
    <location>
        <begin position="380"/>
        <end position="402"/>
    </location>
</feature>
<dbReference type="AlphaFoldDB" id="A0A1G9TPK8"/>
<evidence type="ECO:0000259" key="12">
    <source>
        <dbReference type="PROSITE" id="PS50850"/>
    </source>
</evidence>
<feature type="domain" description="Major facilitator superfamily (MFS) profile" evidence="12">
    <location>
        <begin position="25"/>
        <end position="436"/>
    </location>
</feature>
<keyword evidence="5 11" id="KW-0812">Transmembrane</keyword>
<dbReference type="PANTHER" id="PTHR43528:SF1">
    <property type="entry name" value="ALPHA-KETOGLUTARATE PERMEASE"/>
    <property type="match status" value="1"/>
</dbReference>
<keyword evidence="7 11" id="KW-1133">Transmembrane helix</keyword>
<dbReference type="FunFam" id="1.20.1250.20:FF:000001">
    <property type="entry name" value="Dicarboxylate MFS transporter"/>
    <property type="match status" value="1"/>
</dbReference>
<feature type="transmembrane region" description="Helical" evidence="11">
    <location>
        <begin position="344"/>
        <end position="368"/>
    </location>
</feature>
<evidence type="ECO:0000256" key="9">
    <source>
        <dbReference type="ARBA" id="ARBA00037295"/>
    </source>
</evidence>
<dbReference type="InterPro" id="IPR051084">
    <property type="entry name" value="H+-coupled_symporters"/>
</dbReference>
<dbReference type="InterPro" id="IPR005829">
    <property type="entry name" value="Sugar_transporter_CS"/>
</dbReference>
<sequence length="493" mass="53772">MERGQINKLTKEDVTVVDTKIAKKSIFGTSLGNAMEWFDFGIYSYLAVTIGKVFFPEIDPSVQLIYAFATFAVAFIARPIGGLVFGMLGDRIGRKKVLAITLIMMAVATLSIGLIPGYATIGAAAPVLLLIARLVQGFSTGGEYAGAMTFIAESTPDKKRSFMSSFLEVGTLVGFIAGSGLVTLLTFLLGSETMLAWGWRIPFFIAAPLGMIGLYFRSHLEETPAFKEMKETTKERKDQASLKKIFTDHWRSLLICIGVVFFYNTVNYMILTYMPSYLSEQIGFGEMKGLVLILFVMIAMIPCVLLMGRWADRIGRNRLIIAGLIGTIVLSIPAFYLMDTGSSVGAFIGLLVLSCLFTSFQGTLPAALPSLFFTEVRYGSLALTYNVSTSIFGGTTPLMVAWLVKATGVNMLPAYFLIGVCVIGLFVVTLFVKETGGRSLRGSKPTVEHESEAAGLDPKTAFWWKEELVKREEQAGISPGLLGSQQKNVSNLQ</sequence>
<gene>
    <name evidence="13" type="ORF">SAMN04488137_0412</name>
</gene>
<reference evidence="14" key="1">
    <citation type="submission" date="2016-10" db="EMBL/GenBank/DDBJ databases">
        <authorList>
            <person name="Varghese N."/>
            <person name="Submissions S."/>
        </authorList>
    </citation>
    <scope>NUCLEOTIDE SEQUENCE [LARGE SCALE GENOMIC DNA]</scope>
    <source>
        <strain evidence="14">CGMCC 1.6854</strain>
    </source>
</reference>
<evidence type="ECO:0000256" key="1">
    <source>
        <dbReference type="ARBA" id="ARBA00004651"/>
    </source>
</evidence>
<keyword evidence="6" id="KW-0769">Symport</keyword>
<proteinExistence type="inferred from homology"/>
<comment type="function">
    <text evidence="9">May be a proton symporter involved in the uptake of osmolytes such as proline and glycine betaine.</text>
</comment>
<name>A0A1G9TPK8_9BACL</name>
<dbReference type="PROSITE" id="PS50850">
    <property type="entry name" value="MFS"/>
    <property type="match status" value="1"/>
</dbReference>
<dbReference type="SUPFAM" id="SSF103473">
    <property type="entry name" value="MFS general substrate transporter"/>
    <property type="match status" value="1"/>
</dbReference>
<feature type="transmembrane region" description="Helical" evidence="11">
    <location>
        <begin position="252"/>
        <end position="270"/>
    </location>
</feature>
<evidence type="ECO:0000256" key="3">
    <source>
        <dbReference type="ARBA" id="ARBA00022448"/>
    </source>
</evidence>
<feature type="transmembrane region" description="Helical" evidence="11">
    <location>
        <begin position="414"/>
        <end position="432"/>
    </location>
</feature>
<keyword evidence="8 11" id="KW-0472">Membrane</keyword>
<keyword evidence="3" id="KW-0813">Transport</keyword>
<evidence type="ECO:0000256" key="7">
    <source>
        <dbReference type="ARBA" id="ARBA00022989"/>
    </source>
</evidence>
<dbReference type="EMBL" id="FNHW01000001">
    <property type="protein sequence ID" value="SDM49591.1"/>
    <property type="molecule type" value="Genomic_DNA"/>
</dbReference>
<evidence type="ECO:0000256" key="8">
    <source>
        <dbReference type="ARBA" id="ARBA00023136"/>
    </source>
</evidence>
<feature type="transmembrane region" description="Helical" evidence="11">
    <location>
        <begin position="125"/>
        <end position="145"/>
    </location>
</feature>
<dbReference type="GO" id="GO:0005886">
    <property type="term" value="C:plasma membrane"/>
    <property type="evidence" value="ECO:0007669"/>
    <property type="project" value="UniProtKB-SubCell"/>
</dbReference>
<evidence type="ECO:0000256" key="11">
    <source>
        <dbReference type="SAM" id="Phobius"/>
    </source>
</evidence>
<evidence type="ECO:0000256" key="6">
    <source>
        <dbReference type="ARBA" id="ARBA00022847"/>
    </source>
</evidence>
<feature type="transmembrane region" description="Helical" evidence="11">
    <location>
        <begin position="97"/>
        <end position="119"/>
    </location>
</feature>
<keyword evidence="4" id="KW-1003">Cell membrane</keyword>
<feature type="transmembrane region" description="Helical" evidence="11">
    <location>
        <begin position="64"/>
        <end position="85"/>
    </location>
</feature>
<protein>
    <recommendedName>
        <fullName evidence="10">Putative proline/betaine transporter</fullName>
    </recommendedName>
</protein>
<evidence type="ECO:0000313" key="14">
    <source>
        <dbReference type="Proteomes" id="UP000199544"/>
    </source>
</evidence>
<dbReference type="Proteomes" id="UP000199544">
    <property type="component" value="Unassembled WGS sequence"/>
</dbReference>
<feature type="transmembrane region" description="Helical" evidence="11">
    <location>
        <begin position="166"/>
        <end position="190"/>
    </location>
</feature>
<dbReference type="STRING" id="459525.SAMN04488137_0412"/>
<dbReference type="PROSITE" id="PS00217">
    <property type="entry name" value="SUGAR_TRANSPORT_2"/>
    <property type="match status" value="1"/>
</dbReference>
<comment type="subcellular location">
    <subcellularLocation>
        <location evidence="1">Cell membrane</location>
        <topology evidence="1">Multi-pass membrane protein</topology>
    </subcellularLocation>
</comment>
<feature type="transmembrane region" description="Helical" evidence="11">
    <location>
        <begin position="319"/>
        <end position="338"/>
    </location>
</feature>
<dbReference type="GO" id="GO:0015293">
    <property type="term" value="F:symporter activity"/>
    <property type="evidence" value="ECO:0007669"/>
    <property type="project" value="UniProtKB-KW"/>
</dbReference>
<dbReference type="Gene3D" id="1.20.1250.20">
    <property type="entry name" value="MFS general substrate transporter like domains"/>
    <property type="match status" value="1"/>
</dbReference>
<evidence type="ECO:0000256" key="10">
    <source>
        <dbReference type="ARBA" id="ARBA00039918"/>
    </source>
</evidence>
<evidence type="ECO:0000313" key="13">
    <source>
        <dbReference type="EMBL" id="SDM49591.1"/>
    </source>
</evidence>
<evidence type="ECO:0000256" key="2">
    <source>
        <dbReference type="ARBA" id="ARBA00008240"/>
    </source>
</evidence>
<organism evidence="13 14">
    <name type="scientific">Fictibacillus solisalsi</name>
    <dbReference type="NCBI Taxonomy" id="459525"/>
    <lineage>
        <taxon>Bacteria</taxon>
        <taxon>Bacillati</taxon>
        <taxon>Bacillota</taxon>
        <taxon>Bacilli</taxon>
        <taxon>Bacillales</taxon>
        <taxon>Fictibacillaceae</taxon>
        <taxon>Fictibacillus</taxon>
    </lineage>
</organism>
<feature type="transmembrane region" description="Helical" evidence="11">
    <location>
        <begin position="290"/>
        <end position="307"/>
    </location>
</feature>
<accession>A0A1G9TPK8</accession>
<dbReference type="RefSeq" id="WP_244520325.1">
    <property type="nucleotide sequence ID" value="NZ_FNHW01000001.1"/>
</dbReference>
<comment type="similarity">
    <text evidence="2">Belongs to the major facilitator superfamily. Metabolite:H+ Symporter (MHS) family (TC 2.A.1.6) family.</text>
</comment>
<dbReference type="PANTHER" id="PTHR43528">
    <property type="entry name" value="ALPHA-KETOGLUTARATE PERMEASE"/>
    <property type="match status" value="1"/>
</dbReference>
<dbReference type="InterPro" id="IPR011701">
    <property type="entry name" value="MFS"/>
</dbReference>
<dbReference type="Pfam" id="PF07690">
    <property type="entry name" value="MFS_1"/>
    <property type="match status" value="1"/>
</dbReference>
<keyword evidence="14" id="KW-1185">Reference proteome</keyword>
<dbReference type="InterPro" id="IPR036259">
    <property type="entry name" value="MFS_trans_sf"/>
</dbReference>
<feature type="transmembrane region" description="Helical" evidence="11">
    <location>
        <begin position="196"/>
        <end position="216"/>
    </location>
</feature>
<evidence type="ECO:0000256" key="4">
    <source>
        <dbReference type="ARBA" id="ARBA00022475"/>
    </source>
</evidence>